<feature type="domain" description="Smr" evidence="2">
    <location>
        <begin position="99"/>
        <end position="174"/>
    </location>
</feature>
<feature type="compositionally biased region" description="Polar residues" evidence="1">
    <location>
        <begin position="1"/>
        <end position="21"/>
    </location>
</feature>
<dbReference type="EMBL" id="CAJPDS010000001">
    <property type="protein sequence ID" value="CAF9902904.1"/>
    <property type="molecule type" value="Genomic_DNA"/>
</dbReference>
<organism evidence="3 4">
    <name type="scientific">Heterodermia speciosa</name>
    <dbReference type="NCBI Taxonomy" id="116794"/>
    <lineage>
        <taxon>Eukaryota</taxon>
        <taxon>Fungi</taxon>
        <taxon>Dikarya</taxon>
        <taxon>Ascomycota</taxon>
        <taxon>Pezizomycotina</taxon>
        <taxon>Lecanoromycetes</taxon>
        <taxon>OSLEUM clade</taxon>
        <taxon>Lecanoromycetidae</taxon>
        <taxon>Caliciales</taxon>
        <taxon>Physciaceae</taxon>
        <taxon>Heterodermia</taxon>
    </lineage>
</organism>
<dbReference type="InterPro" id="IPR053020">
    <property type="entry name" value="Smr_domain_protein"/>
</dbReference>
<feature type="region of interest" description="Disordered" evidence="1">
    <location>
        <begin position="177"/>
        <end position="249"/>
    </location>
</feature>
<dbReference type="SMART" id="SM01162">
    <property type="entry name" value="DUF1771"/>
    <property type="match status" value="1"/>
</dbReference>
<dbReference type="PANTHER" id="PTHR47417:SF1">
    <property type="entry name" value="SMR DOMAIN-CONTAINING PROTEIN YPL199C"/>
    <property type="match status" value="1"/>
</dbReference>
<reference evidence="3" key="1">
    <citation type="submission" date="2021-03" db="EMBL/GenBank/DDBJ databases">
        <authorList>
            <person name="Tagirdzhanova G."/>
        </authorList>
    </citation>
    <scope>NUCLEOTIDE SEQUENCE</scope>
</reference>
<keyword evidence="4" id="KW-1185">Reference proteome</keyword>
<evidence type="ECO:0000313" key="4">
    <source>
        <dbReference type="Proteomes" id="UP000664521"/>
    </source>
</evidence>
<dbReference type="SUPFAM" id="SSF160443">
    <property type="entry name" value="SMR domain-like"/>
    <property type="match status" value="1"/>
</dbReference>
<feature type="compositionally biased region" description="Basic and acidic residues" evidence="1">
    <location>
        <begin position="22"/>
        <end position="42"/>
    </location>
</feature>
<dbReference type="InterPro" id="IPR013899">
    <property type="entry name" value="DUF1771"/>
</dbReference>
<dbReference type="Proteomes" id="UP000664521">
    <property type="component" value="Unassembled WGS sequence"/>
</dbReference>
<evidence type="ECO:0000313" key="3">
    <source>
        <dbReference type="EMBL" id="CAF9902904.1"/>
    </source>
</evidence>
<dbReference type="OrthoDB" id="3231855at2759"/>
<dbReference type="InterPro" id="IPR002625">
    <property type="entry name" value="Smr_dom"/>
</dbReference>
<name>A0A8H3I734_9LECA</name>
<feature type="region of interest" description="Disordered" evidence="1">
    <location>
        <begin position="1"/>
        <end position="68"/>
    </location>
</feature>
<comment type="caution">
    <text evidence="3">The sequence shown here is derived from an EMBL/GenBank/DDBJ whole genome shotgun (WGS) entry which is preliminary data.</text>
</comment>
<protein>
    <recommendedName>
        <fullName evidence="2">Smr domain-containing protein</fullName>
    </recommendedName>
</protein>
<feature type="compositionally biased region" description="Low complexity" evidence="1">
    <location>
        <begin position="194"/>
        <end position="249"/>
    </location>
</feature>
<dbReference type="InterPro" id="IPR036063">
    <property type="entry name" value="Smr_dom_sf"/>
</dbReference>
<dbReference type="PANTHER" id="PTHR47417">
    <property type="entry name" value="SMR DOMAIN-CONTAINING PROTEIN YPL199C"/>
    <property type="match status" value="1"/>
</dbReference>
<gene>
    <name evidence="3" type="ORF">HETSPECPRED_000051</name>
</gene>
<dbReference type="Gene3D" id="3.30.1370.110">
    <property type="match status" value="1"/>
</dbReference>
<dbReference type="Pfam" id="PF01713">
    <property type="entry name" value="Smr"/>
    <property type="match status" value="1"/>
</dbReference>
<dbReference type="Pfam" id="PF08590">
    <property type="entry name" value="DUF1771"/>
    <property type="match status" value="1"/>
</dbReference>
<dbReference type="SMART" id="SM00463">
    <property type="entry name" value="SMR"/>
    <property type="match status" value="1"/>
</dbReference>
<accession>A0A8H3I734</accession>
<evidence type="ECO:0000259" key="2">
    <source>
        <dbReference type="PROSITE" id="PS50828"/>
    </source>
</evidence>
<sequence length="275" mass="31362">MSYPLTTQLGGHAFNHNQSQHAEAEYDRLRTLARQEHDKRSSCMDNSHNAYQRGDGASAHALSEEGKRHGAMMDQYNKQASDYIFRENNAVGRVDGDTIDLHGQFVEEAEDILEQRIKYAQSTGQTHLHVIVGKGNHSPNHIQKIKPRVEQVCQELGLQYSTEANAGRMYINLQGGPAQMPQQFTQGNHGYHPNYGNQQSHHGGGYQQQNNYQQNDGGYQSQQQQPQYQQQGGYQQQQQHQNNNNNQQNEEIEKAVKKYLPKVIRQIKRSCCTVM</sequence>
<evidence type="ECO:0000256" key="1">
    <source>
        <dbReference type="SAM" id="MobiDB-lite"/>
    </source>
</evidence>
<dbReference type="AlphaFoldDB" id="A0A8H3I734"/>
<proteinExistence type="predicted"/>
<dbReference type="PROSITE" id="PS50828">
    <property type="entry name" value="SMR"/>
    <property type="match status" value="1"/>
</dbReference>